<organism evidence="1 2">
    <name type="scientific">Acidithiobacillus ferrooxidans</name>
    <name type="common">Thiobacillus ferrooxidans</name>
    <dbReference type="NCBI Taxonomy" id="920"/>
    <lineage>
        <taxon>Bacteria</taxon>
        <taxon>Pseudomonadati</taxon>
        <taxon>Pseudomonadota</taxon>
        <taxon>Acidithiobacillia</taxon>
        <taxon>Acidithiobacillales</taxon>
        <taxon>Acidithiobacillaceae</taxon>
        <taxon>Acidithiobacillus</taxon>
    </lineage>
</organism>
<dbReference type="RefSeq" id="WP_064217677.1">
    <property type="nucleotide sequence ID" value="NZ_LVXZ01000001.1"/>
</dbReference>
<sequence length="104" mass="12027">MIHFIKAEIVDHYNQHPNNIRKIRNLFWSPTNSLLQASEAGQSVQRAQIHEIRRTAGHLLFVESLKEIAPQRRFSGYRLLLKAYVSGELRQDEARYTSSGPPLD</sequence>
<comment type="caution">
    <text evidence="1">The sequence shown here is derived from an EMBL/GenBank/DDBJ whole genome shotgun (WGS) entry which is preliminary data.</text>
</comment>
<dbReference type="Proteomes" id="UP000078302">
    <property type="component" value="Unassembled WGS sequence"/>
</dbReference>
<accession>A0A179BPA2</accession>
<reference evidence="1 2" key="1">
    <citation type="submission" date="2016-04" db="EMBL/GenBank/DDBJ databases">
        <title>Acidithiobacillus ferrooxidans genome sequencing and assembly.</title>
        <authorList>
            <person name="Zhou Z."/>
        </authorList>
    </citation>
    <scope>NUCLEOTIDE SEQUENCE [LARGE SCALE GENOMIC DNA]</scope>
    <source>
        <strain evidence="1 2">BY0502</strain>
    </source>
</reference>
<name>A0A179BPA2_ACIFR</name>
<proteinExistence type="predicted"/>
<protein>
    <submittedName>
        <fullName evidence="1">Uncharacterized protein</fullName>
    </submittedName>
</protein>
<gene>
    <name evidence="1" type="ORF">A4H96_00065</name>
</gene>
<keyword evidence="2" id="KW-1185">Reference proteome</keyword>
<evidence type="ECO:0000313" key="1">
    <source>
        <dbReference type="EMBL" id="OAP93576.1"/>
    </source>
</evidence>
<dbReference type="AlphaFoldDB" id="A0A179BPA2"/>
<evidence type="ECO:0000313" key="2">
    <source>
        <dbReference type="Proteomes" id="UP000078302"/>
    </source>
</evidence>
<dbReference type="EMBL" id="LVXZ01000001">
    <property type="protein sequence ID" value="OAP93576.1"/>
    <property type="molecule type" value="Genomic_DNA"/>
</dbReference>